<evidence type="ECO:0000259" key="1">
    <source>
        <dbReference type="PROSITE" id="PS50943"/>
    </source>
</evidence>
<sequence length="97" mass="11007">MDKRYTPLSPFEEIEIRKALLDEIREQPGMSLMTALRTLRTRTRLTVVEYSRMTGVAERTIQNIEAGRVSPTIKTADKLLQPFGLAMGVCSKSNHLK</sequence>
<dbReference type="SUPFAM" id="SSF47413">
    <property type="entry name" value="lambda repressor-like DNA-binding domains"/>
    <property type="match status" value="1"/>
</dbReference>
<gene>
    <name evidence="2" type="ORF">DKW60_20905</name>
</gene>
<dbReference type="CDD" id="cd00093">
    <property type="entry name" value="HTH_XRE"/>
    <property type="match status" value="1"/>
</dbReference>
<dbReference type="GO" id="GO:0003677">
    <property type="term" value="F:DNA binding"/>
    <property type="evidence" value="ECO:0007669"/>
    <property type="project" value="InterPro"/>
</dbReference>
<dbReference type="OrthoDB" id="9792093at2"/>
<proteinExistence type="predicted"/>
<dbReference type="Proteomes" id="UP000245539">
    <property type="component" value="Unassembled WGS sequence"/>
</dbReference>
<dbReference type="Pfam" id="PF01381">
    <property type="entry name" value="HTH_3"/>
    <property type="match status" value="1"/>
</dbReference>
<protein>
    <submittedName>
        <fullName evidence="2">Transcriptional regulator</fullName>
    </submittedName>
</protein>
<feature type="domain" description="HTH cro/C1-type" evidence="1">
    <location>
        <begin position="36"/>
        <end position="90"/>
    </location>
</feature>
<dbReference type="RefSeq" id="WP_109839607.1">
    <property type="nucleotide sequence ID" value="NZ_QGKM01000087.1"/>
</dbReference>
<comment type="caution">
    <text evidence="2">The sequence shown here is derived from an EMBL/GenBank/DDBJ whole genome shotgun (WGS) entry which is preliminary data.</text>
</comment>
<accession>A0A317C1N3</accession>
<evidence type="ECO:0000313" key="3">
    <source>
        <dbReference type="Proteomes" id="UP000245539"/>
    </source>
</evidence>
<organism evidence="2 3">
    <name type="scientific">Leucothrix pacifica</name>
    <dbReference type="NCBI Taxonomy" id="1247513"/>
    <lineage>
        <taxon>Bacteria</taxon>
        <taxon>Pseudomonadati</taxon>
        <taxon>Pseudomonadota</taxon>
        <taxon>Gammaproteobacteria</taxon>
        <taxon>Thiotrichales</taxon>
        <taxon>Thiotrichaceae</taxon>
        <taxon>Leucothrix</taxon>
    </lineage>
</organism>
<dbReference type="EMBL" id="QGKM01000087">
    <property type="protein sequence ID" value="PWQ92458.1"/>
    <property type="molecule type" value="Genomic_DNA"/>
</dbReference>
<dbReference type="InterPro" id="IPR001387">
    <property type="entry name" value="Cro/C1-type_HTH"/>
</dbReference>
<dbReference type="AlphaFoldDB" id="A0A317C1N3"/>
<dbReference type="SMART" id="SM00530">
    <property type="entry name" value="HTH_XRE"/>
    <property type="match status" value="1"/>
</dbReference>
<evidence type="ECO:0000313" key="2">
    <source>
        <dbReference type="EMBL" id="PWQ92458.1"/>
    </source>
</evidence>
<name>A0A317C1N3_9GAMM</name>
<reference evidence="2 3" key="1">
    <citation type="submission" date="2018-05" db="EMBL/GenBank/DDBJ databases">
        <title>Leucothrix arctica sp. nov., isolated from Arctic seawater.</title>
        <authorList>
            <person name="Choi A."/>
            <person name="Baek K."/>
        </authorList>
    </citation>
    <scope>NUCLEOTIDE SEQUENCE [LARGE SCALE GENOMIC DNA]</scope>
    <source>
        <strain evidence="2 3">JCM 18388</strain>
    </source>
</reference>
<keyword evidence="3" id="KW-1185">Reference proteome</keyword>
<dbReference type="Gene3D" id="1.10.260.40">
    <property type="entry name" value="lambda repressor-like DNA-binding domains"/>
    <property type="match status" value="1"/>
</dbReference>
<dbReference type="InterPro" id="IPR010982">
    <property type="entry name" value="Lambda_DNA-bd_dom_sf"/>
</dbReference>
<dbReference type="PROSITE" id="PS50943">
    <property type="entry name" value="HTH_CROC1"/>
    <property type="match status" value="1"/>
</dbReference>